<protein>
    <recommendedName>
        <fullName evidence="3">COP1-interacting protein 7</fullName>
    </recommendedName>
</protein>
<evidence type="ECO:0008006" key="3">
    <source>
        <dbReference type="Google" id="ProtNLM"/>
    </source>
</evidence>
<feature type="compositionally biased region" description="Low complexity" evidence="1">
    <location>
        <begin position="463"/>
        <end position="474"/>
    </location>
</feature>
<feature type="region of interest" description="Disordered" evidence="1">
    <location>
        <begin position="768"/>
        <end position="827"/>
    </location>
</feature>
<feature type="compositionally biased region" description="Polar residues" evidence="1">
    <location>
        <begin position="395"/>
        <end position="410"/>
    </location>
</feature>
<feature type="compositionally biased region" description="Basic residues" evidence="1">
    <location>
        <begin position="486"/>
        <end position="499"/>
    </location>
</feature>
<dbReference type="EMBL" id="GDJX01020540">
    <property type="protein sequence ID" value="JAT47396.1"/>
    <property type="molecule type" value="Transcribed_RNA"/>
</dbReference>
<feature type="compositionally biased region" description="Polar residues" evidence="1">
    <location>
        <begin position="1077"/>
        <end position="1107"/>
    </location>
</feature>
<feature type="compositionally biased region" description="Polar residues" evidence="1">
    <location>
        <begin position="500"/>
        <end position="513"/>
    </location>
</feature>
<feature type="region of interest" description="Disordered" evidence="1">
    <location>
        <begin position="298"/>
        <end position="318"/>
    </location>
</feature>
<feature type="compositionally biased region" description="Basic and acidic residues" evidence="1">
    <location>
        <begin position="1133"/>
        <end position="1150"/>
    </location>
</feature>
<feature type="compositionally biased region" description="Basic and acidic residues" evidence="1">
    <location>
        <begin position="417"/>
        <end position="430"/>
    </location>
</feature>
<organism evidence="2">
    <name type="scientific">Anthurium amnicola</name>
    <dbReference type="NCBI Taxonomy" id="1678845"/>
    <lineage>
        <taxon>Eukaryota</taxon>
        <taxon>Viridiplantae</taxon>
        <taxon>Streptophyta</taxon>
        <taxon>Embryophyta</taxon>
        <taxon>Tracheophyta</taxon>
        <taxon>Spermatophyta</taxon>
        <taxon>Magnoliopsida</taxon>
        <taxon>Liliopsida</taxon>
        <taxon>Araceae</taxon>
        <taxon>Pothoideae</taxon>
        <taxon>Potheae</taxon>
        <taxon>Anthurium</taxon>
    </lineage>
</organism>
<feature type="region of interest" description="Disordered" evidence="1">
    <location>
        <begin position="539"/>
        <end position="581"/>
    </location>
</feature>
<gene>
    <name evidence="2" type="ORF">g.79475</name>
</gene>
<name>A0A1D1XYB7_9ARAE</name>
<evidence type="ECO:0000256" key="1">
    <source>
        <dbReference type="SAM" id="MobiDB-lite"/>
    </source>
</evidence>
<feature type="compositionally biased region" description="Low complexity" evidence="1">
    <location>
        <begin position="985"/>
        <end position="996"/>
    </location>
</feature>
<feature type="region of interest" description="Disordered" evidence="1">
    <location>
        <begin position="859"/>
        <end position="1107"/>
    </location>
</feature>
<dbReference type="PANTHER" id="PTHR31008:SF2">
    <property type="entry name" value="COP1-INTERACTING PROTEIN-LIKE PROTEIN"/>
    <property type="match status" value="1"/>
</dbReference>
<sequence>MKSETRLDSALFHLTPTRTRCDLVIKANGKTEKIASGLLNPFLAHLKTAQDQIAKGGYSITLEPDPGADTTWFTKGTLERFVRFVSTPEVLERVNTIESEISQIEEAIAIQGNENLHLSTVEEHQSRPVEYAAGSKSTSDADATKAIVLYKPGVHKPEENGSMAHEENSKVQLLKVLETRKTVLQKEQGMAFARAAAAGFDMDNIAHLISFAECFKAARLLEACLKFMELWRGKHESGQWLEIEAAEAMSIQSEFSAMNASGIMLSADMGKQKEHREQWPTSNGIEIIGKVNGTAVEDMNSDPSGGDKRLPGGSQVPVGSNEFFQGQFPHPPFPQWPVHPPPGAPVFQPFPIQGMPYYQNYPAGGPYFPPAYTPVEDPRFNTRQRMRSKRHSMDSKGSNVESESYDINTRSQEEDDKNSTDLEKEASQRRESRRRSGRSRKKQSGTVVIRNLNYITSKKHDSASGSESSSASGSETEDSSSDTAKRNKRSHKKPSRLSKNKGSLTKSTETVNWQCKEEVAYGQEVDSGNWQVFQSFLLRDDEERGTGADRVMLSGEKEPPVKRRQNKAGVDDILPPERDSEDALDRRMIEFDTVDGKATRMYKHVASNDDKFHIDGGGSRDRKSDVLHEEMGVRGRYMRGTSEDFMVYGRDKVLNSRSSDPLTENEYEHARIMDKGSSYAATDESFIVPVRSGSPEQHGTVTRTAIDVDSEYPSAPQETDSSNKLKIQLSYEPDDLSLMPERGMERESIGYDPALDYGVEVQIDNDAVVENGKQEDAAGTRKGLKKADKEKKLRTAPDGFEKRKMDALLRKGKLSNPSPLAEAQARANKLRAFKADLQKAKKEQEEEEIRRLEALKRERQKRIAARSSNADQSPSTPQQRRTQIPTNLSPISHRGSKFSDSEPGSSLPLRKLHIRASSVGSTDSQKITRSIRPDVPKQAAGNGLSRSVSSLPVPKKEVNSVTPEPKTASVQRRRLSDPEGRNVHSSSLKLGSSDVSPKQNTSEPKGSGKPRASSLRSVGSDCVPKKHLSDDPQNKKISTIMNVEKSKPATLPEPKSRASRDDSDKVRNKSVTDESTQKGNGSKLSVTSEGTKTNKSKESSQQLSNGEDNAIIEKIVVMLEHESLPVPAPVVQEPEHETETGNKLRGANDRAKNEHVPEYAAIRAPPSPIVTCDVSNNPDECQLQQPKSYKVNLDYEKDDSKNIKFSVSDKSYQAPYARATSLEDPCTRSLEYTKVPPTVSSENASTTAETVKVHVPHSTDPSVEEFNETIEKSRGKESLKGFRKLLKFGRKSHGAFPGEPSLESDISSVDDQMVVDTSFNEVHTLKNLISQDDTHAEGTPPKGDISASRHFSILSPFRSKATEKKLVA</sequence>
<feature type="compositionally biased region" description="Basic and acidic residues" evidence="1">
    <location>
        <begin position="772"/>
        <end position="809"/>
    </location>
</feature>
<proteinExistence type="predicted"/>
<feature type="compositionally biased region" description="Polar residues" evidence="1">
    <location>
        <begin position="918"/>
        <end position="928"/>
    </location>
</feature>
<evidence type="ECO:0000313" key="2">
    <source>
        <dbReference type="EMBL" id="JAT47396.1"/>
    </source>
</evidence>
<feature type="region of interest" description="Disordered" evidence="1">
    <location>
        <begin position="1328"/>
        <end position="1350"/>
    </location>
</feature>
<feature type="compositionally biased region" description="Basic residues" evidence="1">
    <location>
        <begin position="431"/>
        <end position="443"/>
    </location>
</feature>
<reference evidence="2" key="1">
    <citation type="submission" date="2015-07" db="EMBL/GenBank/DDBJ databases">
        <title>Transcriptome Assembly of Anthurium amnicola.</title>
        <authorList>
            <person name="Suzuki J."/>
        </authorList>
    </citation>
    <scope>NUCLEOTIDE SEQUENCE</scope>
</reference>
<feature type="compositionally biased region" description="Basic and acidic residues" evidence="1">
    <location>
        <begin position="1054"/>
        <end position="1076"/>
    </location>
</feature>
<feature type="region of interest" description="Disordered" evidence="1">
    <location>
        <begin position="1131"/>
        <end position="1150"/>
    </location>
</feature>
<dbReference type="PANTHER" id="PTHR31008">
    <property type="entry name" value="COP1-INTERACTING PROTEIN-RELATED"/>
    <property type="match status" value="1"/>
</dbReference>
<feature type="compositionally biased region" description="Polar residues" evidence="1">
    <location>
        <begin position="866"/>
        <end position="890"/>
    </location>
</feature>
<feature type="compositionally biased region" description="Basic and acidic residues" evidence="1">
    <location>
        <begin position="1023"/>
        <end position="1034"/>
    </location>
</feature>
<feature type="region of interest" description="Disordered" evidence="1">
    <location>
        <begin position="383"/>
        <end position="513"/>
    </location>
</feature>
<accession>A0A1D1XYB7</accession>